<dbReference type="SUPFAM" id="SSF110849">
    <property type="entry name" value="ParB/Sulfiredoxin"/>
    <property type="match status" value="1"/>
</dbReference>
<dbReference type="InterPro" id="IPR036086">
    <property type="entry name" value="ParB/Sulfiredoxin_sf"/>
</dbReference>
<dbReference type="Pfam" id="PF08857">
    <property type="entry name" value="ParBc_2"/>
    <property type="match status" value="1"/>
</dbReference>
<keyword evidence="2" id="KW-1185">Reference proteome</keyword>
<dbReference type="KEGG" id="bmx:BMS_2349"/>
<evidence type="ECO:0000313" key="2">
    <source>
        <dbReference type="Proteomes" id="UP000008963"/>
    </source>
</evidence>
<dbReference type="AlphaFoldDB" id="E1X4S1"/>
<dbReference type="HOGENOM" id="CLU_090314_0_0_7"/>
<dbReference type="EMBL" id="FQ312005">
    <property type="protein sequence ID" value="CBW27147.1"/>
    <property type="molecule type" value="Genomic_DNA"/>
</dbReference>
<sequence>MRSSQSKFVYFRDLLYILCMKITLLLTFFLSLSATATKLEFISLSNIHPTQAFVGHDQIPLKIEKIQKKLKKKKLDSYLKEKWSPAIIGPDEKYWILDRHHLSYALLKSDIADKYKGLYIRVLHDWSSYSWNHFYNSMKRENLFYLKNCKFEEISPEEIPTQINTLGNNPYRSLAYFAREKGCFNKVDIPYLEFMWGEFFYRNGLTIKESANNKKLIKKALSLCSKSSASHLPGFKH</sequence>
<accession>E1X4S1</accession>
<dbReference type="InterPro" id="IPR014956">
    <property type="entry name" value="ParBc_2"/>
</dbReference>
<dbReference type="STRING" id="862908.BMS_2349"/>
<dbReference type="PATRIC" id="fig|862908.3.peg.2237"/>
<dbReference type="Proteomes" id="UP000008963">
    <property type="component" value="Chromosome"/>
</dbReference>
<gene>
    <name evidence="1" type="ordered locus">BMS_2349</name>
</gene>
<organism evidence="1 2">
    <name type="scientific">Halobacteriovorax marinus (strain ATCC BAA-682 / DSM 15412 / SJ)</name>
    <name type="common">Bacteriovorax marinus</name>
    <dbReference type="NCBI Taxonomy" id="862908"/>
    <lineage>
        <taxon>Bacteria</taxon>
        <taxon>Pseudomonadati</taxon>
        <taxon>Bdellovibrionota</taxon>
        <taxon>Bacteriovoracia</taxon>
        <taxon>Bacteriovoracales</taxon>
        <taxon>Halobacteriovoraceae</taxon>
        <taxon>Halobacteriovorax</taxon>
    </lineage>
</organism>
<dbReference type="Gene3D" id="1.10.8.10">
    <property type="entry name" value="DNA helicase RuvA subunit, C-terminal domain"/>
    <property type="match status" value="1"/>
</dbReference>
<dbReference type="eggNOG" id="COG4318">
    <property type="taxonomic scope" value="Bacteria"/>
</dbReference>
<evidence type="ECO:0008006" key="3">
    <source>
        <dbReference type="Google" id="ProtNLM"/>
    </source>
</evidence>
<evidence type="ECO:0000313" key="1">
    <source>
        <dbReference type="EMBL" id="CBW27147.1"/>
    </source>
</evidence>
<proteinExistence type="predicted"/>
<dbReference type="Gene3D" id="3.90.1530.10">
    <property type="entry name" value="Conserved hypothetical protein from pyrococcus furiosus pfu- 392566-001, ParB domain"/>
    <property type="match status" value="1"/>
</dbReference>
<protein>
    <recommendedName>
        <fullName evidence="3">Chromosome partitioning protein ParB</fullName>
    </recommendedName>
</protein>
<dbReference type="CDD" id="cd16390">
    <property type="entry name" value="ParB_N_Srx_like"/>
    <property type="match status" value="1"/>
</dbReference>
<name>E1X4S1_HALMS</name>
<reference evidence="2" key="1">
    <citation type="journal article" date="2013" name="ISME J.">
        <title>A small predatory core genome in the divergent marine Bacteriovorax marinus SJ and the terrestrial Bdellovibrio bacteriovorus.</title>
        <authorList>
            <person name="Crossman L.C."/>
            <person name="Chen H."/>
            <person name="Cerdeno-Tarraga A.M."/>
            <person name="Brooks K."/>
            <person name="Quail M.A."/>
            <person name="Pineiro S.A."/>
            <person name="Hobley L."/>
            <person name="Sockett R.E."/>
            <person name="Bentley S.D."/>
            <person name="Parkhill J."/>
            <person name="Williams H.N."/>
            <person name="Stine O.C."/>
        </authorList>
    </citation>
    <scope>NUCLEOTIDE SEQUENCE [LARGE SCALE GENOMIC DNA]</scope>
    <source>
        <strain evidence="2">ATCC BAA-682 / DSM 15412 / SJ</strain>
    </source>
</reference>